<evidence type="ECO:0000313" key="2">
    <source>
        <dbReference type="EMBL" id="CAH8375379.1"/>
    </source>
</evidence>
<evidence type="ECO:0000256" key="1">
    <source>
        <dbReference type="SAM" id="MobiDB-lite"/>
    </source>
</evidence>
<organism evidence="2 3">
    <name type="scientific">Eruca vesicaria subsp. sativa</name>
    <name type="common">Garden rocket</name>
    <name type="synonym">Eruca sativa</name>
    <dbReference type="NCBI Taxonomy" id="29727"/>
    <lineage>
        <taxon>Eukaryota</taxon>
        <taxon>Viridiplantae</taxon>
        <taxon>Streptophyta</taxon>
        <taxon>Embryophyta</taxon>
        <taxon>Tracheophyta</taxon>
        <taxon>Spermatophyta</taxon>
        <taxon>Magnoliopsida</taxon>
        <taxon>eudicotyledons</taxon>
        <taxon>Gunneridae</taxon>
        <taxon>Pentapetalae</taxon>
        <taxon>rosids</taxon>
        <taxon>malvids</taxon>
        <taxon>Brassicales</taxon>
        <taxon>Brassicaceae</taxon>
        <taxon>Brassiceae</taxon>
        <taxon>Eruca</taxon>
    </lineage>
</organism>
<feature type="region of interest" description="Disordered" evidence="1">
    <location>
        <begin position="70"/>
        <end position="90"/>
    </location>
</feature>
<sequence>MITVALKYEELHRYCYTCKRISQEGGTSPELSPTQREVNRIACLEQMEKEKLAAREAFSASAKGFESHARFHSQTKNPHSYDLDRKPVDPHMRRNDRAIMEYNQTAEYEDLRHIISSKRDKIANTVWNRLDHNSDEKNPRDRERYYPYQKEVRAYPRCLQRISESLKTQDEREIEQERERKSEEARRWRLKGKAIMVSSGDKEANLESGRMARDS</sequence>
<dbReference type="EMBL" id="CAKOAT010457376">
    <property type="protein sequence ID" value="CAH8375379.1"/>
    <property type="molecule type" value="Genomic_DNA"/>
</dbReference>
<comment type="caution">
    <text evidence="2">The sequence shown here is derived from an EMBL/GenBank/DDBJ whole genome shotgun (WGS) entry which is preliminary data.</text>
</comment>
<keyword evidence="3" id="KW-1185">Reference proteome</keyword>
<feature type="compositionally biased region" description="Basic and acidic residues" evidence="1">
    <location>
        <begin position="79"/>
        <end position="90"/>
    </location>
</feature>
<feature type="region of interest" description="Disordered" evidence="1">
    <location>
        <begin position="167"/>
        <end position="186"/>
    </location>
</feature>
<protein>
    <submittedName>
        <fullName evidence="2">Uncharacterized protein</fullName>
    </submittedName>
</protein>
<evidence type="ECO:0000313" key="3">
    <source>
        <dbReference type="Proteomes" id="UP001642260"/>
    </source>
</evidence>
<dbReference type="Proteomes" id="UP001642260">
    <property type="component" value="Unassembled WGS sequence"/>
</dbReference>
<proteinExistence type="predicted"/>
<reference evidence="2 3" key="1">
    <citation type="submission" date="2022-03" db="EMBL/GenBank/DDBJ databases">
        <authorList>
            <person name="Macdonald S."/>
            <person name="Ahmed S."/>
            <person name="Newling K."/>
        </authorList>
    </citation>
    <scope>NUCLEOTIDE SEQUENCE [LARGE SCALE GENOMIC DNA]</scope>
</reference>
<name>A0ABC8L4V5_ERUVS</name>
<accession>A0ABC8L4V5</accession>
<gene>
    <name evidence="2" type="ORF">ERUC_LOCUS32177</name>
</gene>
<dbReference type="AlphaFoldDB" id="A0ABC8L4V5"/>